<dbReference type="SUPFAM" id="SSF160379">
    <property type="entry name" value="SP0830-like"/>
    <property type="match status" value="1"/>
</dbReference>
<dbReference type="Proteomes" id="UP000295344">
    <property type="component" value="Unassembled WGS sequence"/>
</dbReference>
<dbReference type="Pfam" id="PF08002">
    <property type="entry name" value="DUF1697"/>
    <property type="match status" value="1"/>
</dbReference>
<evidence type="ECO:0000313" key="1">
    <source>
        <dbReference type="EMBL" id="TDS80450.1"/>
    </source>
</evidence>
<keyword evidence="2" id="KW-1185">Reference proteome</keyword>
<dbReference type="InterPro" id="IPR012545">
    <property type="entry name" value="DUF1697"/>
</dbReference>
<dbReference type="PIRSF" id="PIRSF008502">
    <property type="entry name" value="UCP008502"/>
    <property type="match status" value="1"/>
</dbReference>
<dbReference type="AlphaFoldDB" id="A0A4R7FRL1"/>
<evidence type="ECO:0000313" key="2">
    <source>
        <dbReference type="Proteomes" id="UP000295344"/>
    </source>
</evidence>
<dbReference type="PANTHER" id="PTHR36439">
    <property type="entry name" value="BLL4334 PROTEIN"/>
    <property type="match status" value="1"/>
</dbReference>
<protein>
    <submittedName>
        <fullName evidence="1">Uncharacterized protein (DUF1697 family)</fullName>
    </submittedName>
</protein>
<dbReference type="Gene3D" id="3.30.70.1280">
    <property type="entry name" value="SP0830-like domains"/>
    <property type="match status" value="1"/>
</dbReference>
<comment type="caution">
    <text evidence="1">The sequence shown here is derived from an EMBL/GenBank/DDBJ whole genome shotgun (WGS) entry which is preliminary data.</text>
</comment>
<dbReference type="RefSeq" id="WP_133765170.1">
    <property type="nucleotide sequence ID" value="NZ_BAAARP010000001.1"/>
</dbReference>
<reference evidence="1 2" key="1">
    <citation type="submission" date="2019-03" db="EMBL/GenBank/DDBJ databases">
        <title>Genomic Encyclopedia of Archaeal and Bacterial Type Strains, Phase II (KMG-II): from individual species to whole genera.</title>
        <authorList>
            <person name="Goeker M."/>
        </authorList>
    </citation>
    <scope>NUCLEOTIDE SEQUENCE [LARGE SCALE GENOMIC DNA]</scope>
    <source>
        <strain evidence="1 2">DSM 24782</strain>
    </source>
</reference>
<name>A0A4R7FRL1_9MICO</name>
<dbReference type="PANTHER" id="PTHR36439:SF1">
    <property type="entry name" value="DUF1697 DOMAIN-CONTAINING PROTEIN"/>
    <property type="match status" value="1"/>
</dbReference>
<sequence>MRAVVLLRGVNVGGVRFAMRDLSDALERAGFRDVRTVLASGNVLVTTELEEPAEVADAVSAVIRERFGLDVAAIGTGLEVVRRAVDEYPFPRSAERHAYVVLGDDDAALADLVDVAAEVDSAEERVRPGDGVVYWEVPKGRTLDSPFGKRFGRWQKAGTVTTRNINTLEKILAAG</sequence>
<dbReference type="EMBL" id="SOAM01000001">
    <property type="protein sequence ID" value="TDS80450.1"/>
    <property type="molecule type" value="Genomic_DNA"/>
</dbReference>
<accession>A0A4R7FRL1</accession>
<gene>
    <name evidence="1" type="ORF">CLV52_1015</name>
</gene>
<dbReference type="OrthoDB" id="9806494at2"/>
<organism evidence="1 2">
    <name type="scientific">Amnibacterium kyonggiense</name>
    <dbReference type="NCBI Taxonomy" id="595671"/>
    <lineage>
        <taxon>Bacteria</taxon>
        <taxon>Bacillati</taxon>
        <taxon>Actinomycetota</taxon>
        <taxon>Actinomycetes</taxon>
        <taxon>Micrococcales</taxon>
        <taxon>Microbacteriaceae</taxon>
        <taxon>Amnibacterium</taxon>
    </lineage>
</organism>
<proteinExistence type="predicted"/>